<evidence type="ECO:0000256" key="6">
    <source>
        <dbReference type="SAM" id="MobiDB-lite"/>
    </source>
</evidence>
<sequence>MLRRYMTAVVAARTGDEMSGPALLVLGLAVTGSPSVASWLLAGLTISAALGGPVLGAALDRAREPGRLLAALLAGYAAGLLAILALLGGAPDPVVIGVAVAAGLLGPALSGGWTAQLPRLVPADRLPRANVLDSIAYNLAGLAGPALAGLVAASAGANVAVIASAALVAAALPAAWSLPSRQLPIPAEPIHEPSHEAIHEATAKTSTQATPEPIHGSTTQATSETVREATAQATSETVREATAQATPETVREATAQATPEPAARATPDTTPGAAVQTTTKTATVPPPPRSQAAPATPDGGSPSQEFKTGTASSTAEAAVESNPTTRDADDSPRHGMRHELVAGFAALARAGSLRRATLTSMISYAGLATLTVTAPLLGGRLLGDPGYGALLLSVLAAGALAANAVLARFPTTRPDAVVLASVLIIGAGLALAALAGTFTMAVLAVVLVGLGEGPQLTALFAVRHREAPPRLRSQVFTTGASLKITSFALGSAMAGPLAAHSPAAALLAGATIQLVAAVAFLLSHRLPRPATAA</sequence>
<dbReference type="SUPFAM" id="SSF103473">
    <property type="entry name" value="MFS general substrate transporter"/>
    <property type="match status" value="1"/>
</dbReference>
<feature type="transmembrane region" description="Helical" evidence="7">
    <location>
        <begin position="474"/>
        <end position="497"/>
    </location>
</feature>
<evidence type="ECO:0000256" key="4">
    <source>
        <dbReference type="ARBA" id="ARBA00022989"/>
    </source>
</evidence>
<keyword evidence="2" id="KW-1003">Cell membrane</keyword>
<name>A0ABW4SR40_9ACTN</name>
<comment type="caution">
    <text evidence="8">The sequence shown here is derived from an EMBL/GenBank/DDBJ whole genome shotgun (WGS) entry which is preliminary data.</text>
</comment>
<dbReference type="PANTHER" id="PTHR23513">
    <property type="entry name" value="INTEGRAL MEMBRANE EFFLUX PROTEIN-RELATED"/>
    <property type="match status" value="1"/>
</dbReference>
<organism evidence="8 9">
    <name type="scientific">Nonomuraea mangrovi</name>
    <dbReference type="NCBI Taxonomy" id="2316207"/>
    <lineage>
        <taxon>Bacteria</taxon>
        <taxon>Bacillati</taxon>
        <taxon>Actinomycetota</taxon>
        <taxon>Actinomycetes</taxon>
        <taxon>Streptosporangiales</taxon>
        <taxon>Streptosporangiaceae</taxon>
        <taxon>Nonomuraea</taxon>
    </lineage>
</organism>
<dbReference type="Proteomes" id="UP001597368">
    <property type="component" value="Unassembled WGS sequence"/>
</dbReference>
<evidence type="ECO:0000256" key="7">
    <source>
        <dbReference type="SAM" id="Phobius"/>
    </source>
</evidence>
<protein>
    <submittedName>
        <fullName evidence="8">MFS transporter</fullName>
    </submittedName>
</protein>
<evidence type="ECO:0000313" key="9">
    <source>
        <dbReference type="Proteomes" id="UP001597368"/>
    </source>
</evidence>
<dbReference type="RefSeq" id="WP_379571894.1">
    <property type="nucleotide sequence ID" value="NZ_JBHUFV010000016.1"/>
</dbReference>
<feature type="transmembrane region" description="Helical" evidence="7">
    <location>
        <begin position="503"/>
        <end position="522"/>
    </location>
</feature>
<evidence type="ECO:0000256" key="5">
    <source>
        <dbReference type="ARBA" id="ARBA00023136"/>
    </source>
</evidence>
<keyword evidence="9" id="KW-1185">Reference proteome</keyword>
<comment type="subcellular location">
    <subcellularLocation>
        <location evidence="1">Cell membrane</location>
        <topology evidence="1">Multi-pass membrane protein</topology>
    </subcellularLocation>
</comment>
<evidence type="ECO:0000313" key="8">
    <source>
        <dbReference type="EMBL" id="MFD1932017.1"/>
    </source>
</evidence>
<feature type="region of interest" description="Disordered" evidence="6">
    <location>
        <begin position="202"/>
        <end position="334"/>
    </location>
</feature>
<feature type="transmembrane region" description="Helical" evidence="7">
    <location>
        <begin position="68"/>
        <end position="88"/>
    </location>
</feature>
<dbReference type="Pfam" id="PF07690">
    <property type="entry name" value="MFS_1"/>
    <property type="match status" value="1"/>
</dbReference>
<keyword evidence="3 7" id="KW-0812">Transmembrane</keyword>
<reference evidence="9" key="1">
    <citation type="journal article" date="2019" name="Int. J. Syst. Evol. Microbiol.">
        <title>The Global Catalogue of Microorganisms (GCM) 10K type strain sequencing project: providing services to taxonomists for standard genome sequencing and annotation.</title>
        <authorList>
            <consortium name="The Broad Institute Genomics Platform"/>
            <consortium name="The Broad Institute Genome Sequencing Center for Infectious Disease"/>
            <person name="Wu L."/>
            <person name="Ma J."/>
        </authorList>
    </citation>
    <scope>NUCLEOTIDE SEQUENCE [LARGE SCALE GENOMIC DNA]</scope>
    <source>
        <strain evidence="9">ICMP 6774ER</strain>
    </source>
</reference>
<feature type="transmembrane region" description="Helical" evidence="7">
    <location>
        <begin position="389"/>
        <end position="409"/>
    </location>
</feature>
<feature type="compositionally biased region" description="Polar residues" evidence="6">
    <location>
        <begin position="203"/>
        <end position="224"/>
    </location>
</feature>
<proteinExistence type="predicted"/>
<keyword evidence="4 7" id="KW-1133">Transmembrane helix</keyword>
<gene>
    <name evidence="8" type="ORF">ACFSKW_11085</name>
</gene>
<feature type="transmembrane region" description="Helical" evidence="7">
    <location>
        <begin position="441"/>
        <end position="462"/>
    </location>
</feature>
<accession>A0ABW4SR40</accession>
<feature type="compositionally biased region" description="Low complexity" evidence="6">
    <location>
        <begin position="310"/>
        <end position="321"/>
    </location>
</feature>
<dbReference type="EMBL" id="JBHUFV010000016">
    <property type="protein sequence ID" value="MFD1932017.1"/>
    <property type="molecule type" value="Genomic_DNA"/>
</dbReference>
<dbReference type="PANTHER" id="PTHR23513:SF11">
    <property type="entry name" value="STAPHYLOFERRIN A TRANSPORTER"/>
    <property type="match status" value="1"/>
</dbReference>
<feature type="transmembrane region" description="Helical" evidence="7">
    <location>
        <begin position="356"/>
        <end position="377"/>
    </location>
</feature>
<feature type="transmembrane region" description="Helical" evidence="7">
    <location>
        <begin position="94"/>
        <end position="115"/>
    </location>
</feature>
<feature type="compositionally biased region" description="Low complexity" evidence="6">
    <location>
        <begin position="253"/>
        <end position="283"/>
    </location>
</feature>
<dbReference type="InterPro" id="IPR011701">
    <property type="entry name" value="MFS"/>
</dbReference>
<keyword evidence="5 7" id="KW-0472">Membrane</keyword>
<evidence type="ECO:0000256" key="1">
    <source>
        <dbReference type="ARBA" id="ARBA00004651"/>
    </source>
</evidence>
<feature type="transmembrane region" description="Helical" evidence="7">
    <location>
        <begin position="416"/>
        <end position="435"/>
    </location>
</feature>
<dbReference type="InterPro" id="IPR036259">
    <property type="entry name" value="MFS_trans_sf"/>
</dbReference>
<evidence type="ECO:0000256" key="2">
    <source>
        <dbReference type="ARBA" id="ARBA00022475"/>
    </source>
</evidence>
<feature type="transmembrane region" description="Helical" evidence="7">
    <location>
        <begin position="159"/>
        <end position="178"/>
    </location>
</feature>
<dbReference type="Gene3D" id="1.20.1250.20">
    <property type="entry name" value="MFS general substrate transporter like domains"/>
    <property type="match status" value="2"/>
</dbReference>
<evidence type="ECO:0000256" key="3">
    <source>
        <dbReference type="ARBA" id="ARBA00022692"/>
    </source>
</evidence>